<reference evidence="2" key="1">
    <citation type="journal article" date="2014" name="Int. J. Syst. Evol. Microbiol.">
        <title>Complete genome sequence of Corynebacterium casei LMG S-19264T (=DSM 44701T), isolated from a smear-ripened cheese.</title>
        <authorList>
            <consortium name="US DOE Joint Genome Institute (JGI-PGF)"/>
            <person name="Walter F."/>
            <person name="Albersmeier A."/>
            <person name="Kalinowski J."/>
            <person name="Ruckert C."/>
        </authorList>
    </citation>
    <scope>NUCLEOTIDE SEQUENCE</scope>
    <source>
        <strain evidence="2">CGMCC 1.12785</strain>
    </source>
</reference>
<feature type="transmembrane region" description="Helical" evidence="1">
    <location>
        <begin position="12"/>
        <end position="36"/>
    </location>
</feature>
<evidence type="ECO:0000313" key="3">
    <source>
        <dbReference type="Proteomes" id="UP000616114"/>
    </source>
</evidence>
<dbReference type="RefSeq" id="WP_188551103.1">
    <property type="nucleotide sequence ID" value="NZ_BMFY01000010.1"/>
</dbReference>
<dbReference type="AlphaFoldDB" id="A0A8J2TZD5"/>
<keyword evidence="1" id="KW-0472">Membrane</keyword>
<organism evidence="2 3">
    <name type="scientific">Sediminivirga luteola</name>
    <dbReference type="NCBI Taxonomy" id="1774748"/>
    <lineage>
        <taxon>Bacteria</taxon>
        <taxon>Bacillati</taxon>
        <taxon>Actinomycetota</taxon>
        <taxon>Actinomycetes</taxon>
        <taxon>Micrococcales</taxon>
        <taxon>Brevibacteriaceae</taxon>
        <taxon>Sediminivirga</taxon>
    </lineage>
</organism>
<evidence type="ECO:0000313" key="2">
    <source>
        <dbReference type="EMBL" id="GGA19807.1"/>
    </source>
</evidence>
<dbReference type="Proteomes" id="UP000616114">
    <property type="component" value="Unassembled WGS sequence"/>
</dbReference>
<keyword evidence="1" id="KW-1133">Transmembrane helix</keyword>
<keyword evidence="1" id="KW-0812">Transmembrane</keyword>
<gene>
    <name evidence="2" type="ORF">GCM10011333_23650</name>
</gene>
<reference evidence="2" key="2">
    <citation type="submission" date="2020-09" db="EMBL/GenBank/DDBJ databases">
        <authorList>
            <person name="Sun Q."/>
            <person name="Zhou Y."/>
        </authorList>
    </citation>
    <scope>NUCLEOTIDE SEQUENCE</scope>
    <source>
        <strain evidence="2">CGMCC 1.12785</strain>
    </source>
</reference>
<evidence type="ECO:0000256" key="1">
    <source>
        <dbReference type="SAM" id="Phobius"/>
    </source>
</evidence>
<dbReference type="EMBL" id="BMFY01000010">
    <property type="protein sequence ID" value="GGA19807.1"/>
    <property type="molecule type" value="Genomic_DNA"/>
</dbReference>
<comment type="caution">
    <text evidence="2">The sequence shown here is derived from an EMBL/GenBank/DDBJ whole genome shotgun (WGS) entry which is preliminary data.</text>
</comment>
<proteinExistence type="predicted"/>
<protein>
    <submittedName>
        <fullName evidence="2">Uncharacterized protein</fullName>
    </submittedName>
</protein>
<keyword evidence="3" id="KW-1185">Reference proteome</keyword>
<name>A0A8J2TZD5_9MICO</name>
<sequence length="56" mass="6376">MYGLIWRAIPGHWTFKLLVCLILIAAAVYALMQYVFPEIAPYMPFNDATLDEEPTG</sequence>
<accession>A0A8J2TZD5</accession>